<dbReference type="InterPro" id="IPR011047">
    <property type="entry name" value="Quinoprotein_ADH-like_sf"/>
</dbReference>
<evidence type="ECO:0000313" key="3">
    <source>
        <dbReference type="Proteomes" id="UP000309215"/>
    </source>
</evidence>
<dbReference type="PROSITE" id="PS51257">
    <property type="entry name" value="PROKAR_LIPOPROTEIN"/>
    <property type="match status" value="1"/>
</dbReference>
<dbReference type="EMBL" id="SSMQ01000039">
    <property type="protein sequence ID" value="TKD01482.1"/>
    <property type="molecule type" value="Genomic_DNA"/>
</dbReference>
<dbReference type="SUPFAM" id="SSF101898">
    <property type="entry name" value="NHL repeat"/>
    <property type="match status" value="1"/>
</dbReference>
<feature type="signal peptide" evidence="1">
    <location>
        <begin position="1"/>
        <end position="18"/>
    </location>
</feature>
<feature type="chain" id="PRO_5020354227" evidence="1">
    <location>
        <begin position="19"/>
        <end position="525"/>
    </location>
</feature>
<accession>A0A4U1J302</accession>
<keyword evidence="1" id="KW-0732">Signal</keyword>
<sequence length="525" mass="53308">MRAFSLACFAAISVSALGACKAVVTSASGSPDAGAGASGGSGPAPCPAEGCDPPVPTACTPGESIPCYDGPAGTIGVGRCRSGLATCAADGSGYGICVGQVQPRAEICGTTSDDDCDGVTLPCTEVPAWFLAFEGSTQTSQPLRVTFDRDGDLLVAAYFPDPSIHDFALIKVDPWGTELARLSLGSFDLRFAAAPDGGLVVASSDNNGFSGELRIRRYDAAWQPVFDRTFSAGPAWPSAIDVDAEGNTVLAGAFTGFVQFGELSIGPAYGNTPDTFVASFDPAGNVRWAKRVIEGATGEPQGIQTVSMDALGNAVLVGAGSPNAVVDFGAGPVSVAAGGFADVLLAKLDPAGAPLWVQRFNGNPMTDNIRGRLDAQGHVYIVGNTGDGLDFGGGPLGSQGGFAAVFDPAGNYVRSFDVNSSGGWINDFAIDAAGNIVLAAAMHGGMGTYDDQAHLSRWSPDGELLTSQDFGDADVQEAGGLVLDAAGNPSFVGYSCGTIDVGTGPHPNTSTDTSCNVFLARTLMP</sequence>
<dbReference type="InterPro" id="IPR052918">
    <property type="entry name" value="Motility_Chemotaxis_Reg"/>
</dbReference>
<name>A0A4U1J302_9BACT</name>
<dbReference type="AlphaFoldDB" id="A0A4U1J302"/>
<evidence type="ECO:0000313" key="2">
    <source>
        <dbReference type="EMBL" id="TKD01482.1"/>
    </source>
</evidence>
<reference evidence="2 3" key="1">
    <citation type="submission" date="2019-04" db="EMBL/GenBank/DDBJ databases">
        <authorList>
            <person name="Li Y."/>
            <person name="Wang J."/>
        </authorList>
    </citation>
    <scope>NUCLEOTIDE SEQUENCE [LARGE SCALE GENOMIC DNA]</scope>
    <source>
        <strain evidence="2 3">DSM 14668</strain>
    </source>
</reference>
<proteinExistence type="predicted"/>
<dbReference type="PANTHER" id="PTHR35580">
    <property type="entry name" value="CELL SURFACE GLYCOPROTEIN (S-LAYER PROTEIN)-LIKE PROTEIN"/>
    <property type="match status" value="1"/>
</dbReference>
<dbReference type="OrthoDB" id="9823948at2"/>
<keyword evidence="3" id="KW-1185">Reference proteome</keyword>
<dbReference type="RefSeq" id="WP_136932680.1">
    <property type="nucleotide sequence ID" value="NZ_SSMQ01000039.1"/>
</dbReference>
<comment type="caution">
    <text evidence="2">The sequence shown here is derived from an EMBL/GenBank/DDBJ whole genome shotgun (WGS) entry which is preliminary data.</text>
</comment>
<evidence type="ECO:0000256" key="1">
    <source>
        <dbReference type="SAM" id="SignalP"/>
    </source>
</evidence>
<dbReference type="PANTHER" id="PTHR35580:SF1">
    <property type="entry name" value="PHYTASE-LIKE DOMAIN-CONTAINING PROTEIN"/>
    <property type="match status" value="1"/>
</dbReference>
<protein>
    <submittedName>
        <fullName evidence="2">Uncharacterized protein</fullName>
    </submittedName>
</protein>
<organism evidence="2 3">
    <name type="scientific">Polyangium fumosum</name>
    <dbReference type="NCBI Taxonomy" id="889272"/>
    <lineage>
        <taxon>Bacteria</taxon>
        <taxon>Pseudomonadati</taxon>
        <taxon>Myxococcota</taxon>
        <taxon>Polyangia</taxon>
        <taxon>Polyangiales</taxon>
        <taxon>Polyangiaceae</taxon>
        <taxon>Polyangium</taxon>
    </lineage>
</organism>
<dbReference type="SUPFAM" id="SSF50998">
    <property type="entry name" value="Quinoprotein alcohol dehydrogenase-like"/>
    <property type="match status" value="1"/>
</dbReference>
<dbReference type="Proteomes" id="UP000309215">
    <property type="component" value="Unassembled WGS sequence"/>
</dbReference>
<gene>
    <name evidence="2" type="ORF">E8A74_30755</name>
</gene>